<dbReference type="PROSITE" id="PS50173">
    <property type="entry name" value="UMUC"/>
    <property type="match status" value="1"/>
</dbReference>
<gene>
    <name evidence="3" type="ORF">FYJ57_14490</name>
</gene>
<feature type="domain" description="UmuC" evidence="2">
    <location>
        <begin position="5"/>
        <end position="59"/>
    </location>
</feature>
<protein>
    <recommendedName>
        <fullName evidence="2">UmuC domain-containing protein</fullName>
    </recommendedName>
</protein>
<dbReference type="PANTHER" id="PTHR11076:SF33">
    <property type="entry name" value="DNA POLYMERASE KAPPA"/>
    <property type="match status" value="1"/>
</dbReference>
<evidence type="ECO:0000256" key="1">
    <source>
        <dbReference type="ARBA" id="ARBA00010945"/>
    </source>
</evidence>
<dbReference type="InterPro" id="IPR001126">
    <property type="entry name" value="UmuC"/>
</dbReference>
<dbReference type="SUPFAM" id="SSF56672">
    <property type="entry name" value="DNA/RNA polymerases"/>
    <property type="match status" value="1"/>
</dbReference>
<dbReference type="InterPro" id="IPR043128">
    <property type="entry name" value="Rev_trsase/Diguanyl_cyclase"/>
</dbReference>
<dbReference type="PANTHER" id="PTHR11076">
    <property type="entry name" value="DNA REPAIR POLYMERASE UMUC / TRANSFERASE FAMILY MEMBER"/>
    <property type="match status" value="1"/>
</dbReference>
<dbReference type="Gene3D" id="3.30.70.270">
    <property type="match status" value="1"/>
</dbReference>
<dbReference type="InterPro" id="IPR050116">
    <property type="entry name" value="DNA_polymerase-Y"/>
</dbReference>
<comment type="similarity">
    <text evidence="1">Belongs to the DNA polymerase type-Y family.</text>
</comment>
<reference evidence="3 4" key="1">
    <citation type="submission" date="2019-08" db="EMBL/GenBank/DDBJ databases">
        <title>In-depth cultivation of the pig gut microbiome towards novel bacterial diversity and tailored functional studies.</title>
        <authorList>
            <person name="Wylensek D."/>
            <person name="Hitch T.C.A."/>
            <person name="Clavel T."/>
        </authorList>
    </citation>
    <scope>NUCLEOTIDE SEQUENCE [LARGE SCALE GENOMIC DNA]</scope>
    <source>
        <strain evidence="3 4">BSM-380-WT-5A</strain>
    </source>
</reference>
<dbReference type="GO" id="GO:0042276">
    <property type="term" value="P:error-prone translesion synthesis"/>
    <property type="evidence" value="ECO:0007669"/>
    <property type="project" value="TreeGrafter"/>
</dbReference>
<dbReference type="GO" id="GO:0006281">
    <property type="term" value="P:DNA repair"/>
    <property type="evidence" value="ECO:0007669"/>
    <property type="project" value="InterPro"/>
</dbReference>
<dbReference type="Proteomes" id="UP000440513">
    <property type="component" value="Unassembled WGS sequence"/>
</dbReference>
<dbReference type="InterPro" id="IPR043502">
    <property type="entry name" value="DNA/RNA_pol_sf"/>
</dbReference>
<keyword evidence="4" id="KW-1185">Reference proteome</keyword>
<dbReference type="AlphaFoldDB" id="A0A7X2P5H2"/>
<organism evidence="3 4">
    <name type="scientific">Oliverpabstia intestinalis</name>
    <dbReference type="NCBI Taxonomy" id="2606633"/>
    <lineage>
        <taxon>Bacteria</taxon>
        <taxon>Bacillati</taxon>
        <taxon>Bacillota</taxon>
        <taxon>Clostridia</taxon>
        <taxon>Lachnospirales</taxon>
        <taxon>Lachnospiraceae</taxon>
        <taxon>Oliverpabstia</taxon>
    </lineage>
</organism>
<evidence type="ECO:0000313" key="4">
    <source>
        <dbReference type="Proteomes" id="UP000440513"/>
    </source>
</evidence>
<evidence type="ECO:0000259" key="2">
    <source>
        <dbReference type="PROSITE" id="PS50173"/>
    </source>
</evidence>
<accession>A0A7X2P5H2</accession>
<name>A0A7X2P5H2_9FIRM</name>
<dbReference type="GO" id="GO:0003887">
    <property type="term" value="F:DNA-directed DNA polymerase activity"/>
    <property type="evidence" value="ECO:0007669"/>
    <property type="project" value="TreeGrafter"/>
</dbReference>
<evidence type="ECO:0000313" key="3">
    <source>
        <dbReference type="EMBL" id="MST67878.1"/>
    </source>
</evidence>
<proteinExistence type="inferred from homology"/>
<dbReference type="Gene3D" id="3.40.1170.60">
    <property type="match status" value="1"/>
</dbReference>
<sequence length="79" mass="8432">MDRVIIHSDANCFYASVEMLYHPEFAGKPLAVGGDPEARHGIVLTANYIAKKHGVKTGMCIQPLSAASRAAFPGQSGPY</sequence>
<dbReference type="Pfam" id="PF00817">
    <property type="entry name" value="IMS"/>
    <property type="match status" value="1"/>
</dbReference>
<comment type="caution">
    <text evidence="3">The sequence shown here is derived from an EMBL/GenBank/DDBJ whole genome shotgun (WGS) entry which is preliminary data.</text>
</comment>
<dbReference type="EMBL" id="VUMS01000052">
    <property type="protein sequence ID" value="MST67878.1"/>
    <property type="molecule type" value="Genomic_DNA"/>
</dbReference>